<gene>
    <name evidence="2" type="ORF">HNQ61_004283</name>
</gene>
<organism evidence="2 3">
    <name type="scientific">Longimicrobium terrae</name>
    <dbReference type="NCBI Taxonomy" id="1639882"/>
    <lineage>
        <taxon>Bacteria</taxon>
        <taxon>Pseudomonadati</taxon>
        <taxon>Gemmatimonadota</taxon>
        <taxon>Longimicrobiia</taxon>
        <taxon>Longimicrobiales</taxon>
        <taxon>Longimicrobiaceae</taxon>
        <taxon>Longimicrobium</taxon>
    </lineage>
</organism>
<dbReference type="InterPro" id="IPR047589">
    <property type="entry name" value="DUF11_rpt"/>
</dbReference>
<evidence type="ECO:0000313" key="3">
    <source>
        <dbReference type="Proteomes" id="UP000582837"/>
    </source>
</evidence>
<name>A0A841H3P6_9BACT</name>
<dbReference type="RefSeq" id="WP_170032672.1">
    <property type="nucleotide sequence ID" value="NZ_JABDTL010000001.1"/>
</dbReference>
<proteinExistence type="predicted"/>
<feature type="chain" id="PRO_5032534758" evidence="1">
    <location>
        <begin position="24"/>
        <end position="174"/>
    </location>
</feature>
<evidence type="ECO:0000256" key="1">
    <source>
        <dbReference type="SAM" id="SignalP"/>
    </source>
</evidence>
<sequence>MKSVISRLSALALVLFFAMPLRAQGGTPSPLSVTVENRTAQAEAARGSTRRDATARPGDVLRYRLAFRNPGSSPIRGVTLANPLAGGMRLVDASTRASRTDARVEFSADGGRTFAAQPSEMVTNEQGQRVRRPIPAERFTHVRWTVDGQVAPGATVTAEFDARVAGAPAPAARP</sequence>
<dbReference type="AlphaFoldDB" id="A0A841H3P6"/>
<dbReference type="EMBL" id="JACHIA010000016">
    <property type="protein sequence ID" value="MBB6072620.1"/>
    <property type="molecule type" value="Genomic_DNA"/>
</dbReference>
<protein>
    <submittedName>
        <fullName evidence="2">Putative repeat protein (TIGR01451 family)</fullName>
    </submittedName>
</protein>
<dbReference type="Proteomes" id="UP000582837">
    <property type="component" value="Unassembled WGS sequence"/>
</dbReference>
<keyword evidence="1" id="KW-0732">Signal</keyword>
<reference evidence="2 3" key="1">
    <citation type="submission" date="2020-08" db="EMBL/GenBank/DDBJ databases">
        <title>Genomic Encyclopedia of Type Strains, Phase IV (KMG-IV): sequencing the most valuable type-strain genomes for metagenomic binning, comparative biology and taxonomic classification.</title>
        <authorList>
            <person name="Goeker M."/>
        </authorList>
    </citation>
    <scope>NUCLEOTIDE SEQUENCE [LARGE SCALE GENOMIC DNA]</scope>
    <source>
        <strain evidence="2 3">DSM 29007</strain>
    </source>
</reference>
<comment type="caution">
    <text evidence="2">The sequence shown here is derived from an EMBL/GenBank/DDBJ whole genome shotgun (WGS) entry which is preliminary data.</text>
</comment>
<keyword evidence="3" id="KW-1185">Reference proteome</keyword>
<dbReference type="NCBIfam" id="TIGR01451">
    <property type="entry name" value="B_ant_repeat"/>
    <property type="match status" value="1"/>
</dbReference>
<accession>A0A841H3P6</accession>
<feature type="signal peptide" evidence="1">
    <location>
        <begin position="1"/>
        <end position="23"/>
    </location>
</feature>
<evidence type="ECO:0000313" key="2">
    <source>
        <dbReference type="EMBL" id="MBB6072620.1"/>
    </source>
</evidence>